<dbReference type="RefSeq" id="WP_116649455.1">
    <property type="nucleotide sequence ID" value="NZ_QUZK01000012.1"/>
</dbReference>
<evidence type="ECO:0000256" key="1">
    <source>
        <dbReference type="SAM" id="Phobius"/>
    </source>
</evidence>
<keyword evidence="1" id="KW-1133">Transmembrane helix</keyword>
<comment type="caution">
    <text evidence="2">The sequence shown here is derived from an EMBL/GenBank/DDBJ whole genome shotgun (WGS) entry which is preliminary data.</text>
</comment>
<evidence type="ECO:0000313" key="3">
    <source>
        <dbReference type="Proteomes" id="UP000260351"/>
    </source>
</evidence>
<reference evidence="2 3" key="1">
    <citation type="submission" date="2018-08" db="EMBL/GenBank/DDBJ databases">
        <title>Wenzhouxiangella salilacus sp. nov., a novel bacterium isolated from a saline lake in Xinjiang Province, China.</title>
        <authorList>
            <person name="Han S."/>
        </authorList>
    </citation>
    <scope>NUCLEOTIDE SEQUENCE [LARGE SCALE GENOMIC DNA]</scope>
    <source>
        <strain evidence="2 3">XDB06</strain>
    </source>
</reference>
<dbReference type="EMBL" id="QUZK01000012">
    <property type="protein sequence ID" value="RFF32273.1"/>
    <property type="molecule type" value="Genomic_DNA"/>
</dbReference>
<accession>A0A3E1KC21</accession>
<evidence type="ECO:0000313" key="2">
    <source>
        <dbReference type="EMBL" id="RFF32273.1"/>
    </source>
</evidence>
<dbReference type="Pfam" id="PF18926">
    <property type="entry name" value="DUF5676"/>
    <property type="match status" value="1"/>
</dbReference>
<dbReference type="InterPro" id="IPR044020">
    <property type="entry name" value="DUF5676"/>
</dbReference>
<protein>
    <submittedName>
        <fullName evidence="2">Uncharacterized protein</fullName>
    </submittedName>
</protein>
<keyword evidence="1" id="KW-0472">Membrane</keyword>
<keyword evidence="1" id="KW-0812">Transmembrane</keyword>
<feature type="transmembrane region" description="Helical" evidence="1">
    <location>
        <begin position="52"/>
        <end position="78"/>
    </location>
</feature>
<keyword evidence="3" id="KW-1185">Reference proteome</keyword>
<organism evidence="2 3">
    <name type="scientific">Wenzhouxiangella sediminis</name>
    <dbReference type="NCBI Taxonomy" id="1792836"/>
    <lineage>
        <taxon>Bacteria</taxon>
        <taxon>Pseudomonadati</taxon>
        <taxon>Pseudomonadota</taxon>
        <taxon>Gammaproteobacteria</taxon>
        <taxon>Chromatiales</taxon>
        <taxon>Wenzhouxiangellaceae</taxon>
        <taxon>Wenzhouxiangella</taxon>
    </lineage>
</organism>
<sequence>MSLKARVVSTGHALSLFLIVSYLLCVGFGLLAPEGLRMYQAWAPLLPGFEWLTARGFLAGAIGAYLYGWYIAGVFVPLKYWAENRRRA</sequence>
<feature type="transmembrane region" description="Helical" evidence="1">
    <location>
        <begin position="12"/>
        <end position="32"/>
    </location>
</feature>
<dbReference type="Proteomes" id="UP000260351">
    <property type="component" value="Unassembled WGS sequence"/>
</dbReference>
<dbReference type="OrthoDB" id="9154118at2"/>
<name>A0A3E1KC21_9GAMM</name>
<proteinExistence type="predicted"/>
<gene>
    <name evidence="2" type="ORF">DZC52_02055</name>
</gene>
<dbReference type="AlphaFoldDB" id="A0A3E1KC21"/>